<evidence type="ECO:0000313" key="4">
    <source>
        <dbReference type="Proteomes" id="UP000237822"/>
    </source>
</evidence>
<comment type="caution">
    <text evidence="3">The sequence shown here is derived from an EMBL/GenBank/DDBJ whole genome shotgun (WGS) entry which is preliminary data.</text>
</comment>
<dbReference type="AlphaFoldDB" id="A0A2T0UJZ7"/>
<keyword evidence="4" id="KW-1185">Reference proteome</keyword>
<feature type="transmembrane region" description="Helical" evidence="2">
    <location>
        <begin position="6"/>
        <end position="28"/>
    </location>
</feature>
<name>A0A2T0UJZ7_9MICO</name>
<evidence type="ECO:0000313" key="3">
    <source>
        <dbReference type="EMBL" id="PRY58157.1"/>
    </source>
</evidence>
<dbReference type="Proteomes" id="UP000237822">
    <property type="component" value="Unassembled WGS sequence"/>
</dbReference>
<evidence type="ECO:0008006" key="5">
    <source>
        <dbReference type="Google" id="ProtNLM"/>
    </source>
</evidence>
<keyword evidence="2" id="KW-0812">Transmembrane</keyword>
<organism evidence="3 4">
    <name type="scientific">Knoellia remsis</name>
    <dbReference type="NCBI Taxonomy" id="407159"/>
    <lineage>
        <taxon>Bacteria</taxon>
        <taxon>Bacillati</taxon>
        <taxon>Actinomycetota</taxon>
        <taxon>Actinomycetes</taxon>
        <taxon>Micrococcales</taxon>
        <taxon>Intrasporangiaceae</taxon>
        <taxon>Knoellia</taxon>
    </lineage>
</organism>
<feature type="compositionally biased region" description="Basic and acidic residues" evidence="1">
    <location>
        <begin position="133"/>
        <end position="143"/>
    </location>
</feature>
<feature type="region of interest" description="Disordered" evidence="1">
    <location>
        <begin position="130"/>
        <end position="150"/>
    </location>
</feature>
<accession>A0A2T0UJZ7</accession>
<evidence type="ECO:0000256" key="2">
    <source>
        <dbReference type="SAM" id="Phobius"/>
    </source>
</evidence>
<protein>
    <recommendedName>
        <fullName evidence="5">PH (Pleckstrin Homology) domain-containing protein</fullName>
    </recommendedName>
</protein>
<sequence>MGRPHWSQRFAVGIWGPILLAVGVVVFVKCEWWGAPLAAFSLYMLADLWRKVAVTPTTLTAQGRITRKTVALADIEDAGVSPMSIIWVQPRDQRAFDLRMVSQYGKAGAVGVADFAPRLEELVRAAGGSASLDLDHKRPHPEGTHPTFSA</sequence>
<keyword evidence="2" id="KW-1133">Transmembrane helix</keyword>
<reference evidence="3 4" key="1">
    <citation type="submission" date="2018-03" db="EMBL/GenBank/DDBJ databases">
        <title>Genomic Encyclopedia of Archaeal and Bacterial Type Strains, Phase II (KMG-II): from individual species to whole genera.</title>
        <authorList>
            <person name="Goeker M."/>
        </authorList>
    </citation>
    <scope>NUCLEOTIDE SEQUENCE [LARGE SCALE GENOMIC DNA]</scope>
    <source>
        <strain evidence="3 4">ATCC BAA-1496</strain>
    </source>
</reference>
<evidence type="ECO:0000256" key="1">
    <source>
        <dbReference type="SAM" id="MobiDB-lite"/>
    </source>
</evidence>
<gene>
    <name evidence="3" type="ORF">BCF74_11381</name>
</gene>
<dbReference type="EMBL" id="PVTI01000013">
    <property type="protein sequence ID" value="PRY58157.1"/>
    <property type="molecule type" value="Genomic_DNA"/>
</dbReference>
<keyword evidence="2" id="KW-0472">Membrane</keyword>
<proteinExistence type="predicted"/>